<proteinExistence type="predicted"/>
<dbReference type="InterPro" id="IPR036909">
    <property type="entry name" value="Cyt_c-like_dom_sf"/>
</dbReference>
<comment type="caution">
    <text evidence="6">The sequence shown here is derived from an EMBL/GenBank/DDBJ whole genome shotgun (WGS) entry which is preliminary data.</text>
</comment>
<dbReference type="Gene3D" id="1.10.760.10">
    <property type="entry name" value="Cytochrome c-like domain"/>
    <property type="match status" value="1"/>
</dbReference>
<keyword evidence="3 4" id="KW-0408">Iron</keyword>
<dbReference type="OrthoDB" id="5514238at2"/>
<reference evidence="6 7" key="1">
    <citation type="submission" date="2016-12" db="EMBL/GenBank/DDBJ databases">
        <title>The draft genome sequence of HSLHS2.</title>
        <authorList>
            <person name="Hu D."/>
            <person name="Wang L."/>
            <person name="Shao Z."/>
        </authorList>
    </citation>
    <scope>NUCLEOTIDE SEQUENCE [LARGE SCALE GENOMIC DNA]</scope>
    <source>
        <strain evidence="6">MCCC 1A06712</strain>
    </source>
</reference>
<dbReference type="PROSITE" id="PS51007">
    <property type="entry name" value="CYTC"/>
    <property type="match status" value="1"/>
</dbReference>
<keyword evidence="1 4" id="KW-0349">Heme</keyword>
<dbReference type="EMBL" id="MSPP01000003">
    <property type="protein sequence ID" value="OUD09255.1"/>
    <property type="molecule type" value="Genomic_DNA"/>
</dbReference>
<dbReference type="GO" id="GO:0009055">
    <property type="term" value="F:electron transfer activity"/>
    <property type="evidence" value="ECO:0007669"/>
    <property type="project" value="InterPro"/>
</dbReference>
<dbReference type="SUPFAM" id="SSF46626">
    <property type="entry name" value="Cytochrome c"/>
    <property type="match status" value="1"/>
</dbReference>
<dbReference type="Proteomes" id="UP000194664">
    <property type="component" value="Unassembled WGS sequence"/>
</dbReference>
<protein>
    <recommendedName>
        <fullName evidence="5">Cytochrome c domain-containing protein</fullName>
    </recommendedName>
</protein>
<dbReference type="RefSeq" id="WP_086451728.1">
    <property type="nucleotide sequence ID" value="NZ_MSPP01000003.1"/>
</dbReference>
<gene>
    <name evidence="6" type="ORF">BVC71_11200</name>
</gene>
<keyword evidence="2 4" id="KW-0479">Metal-binding</keyword>
<evidence type="ECO:0000256" key="1">
    <source>
        <dbReference type="ARBA" id="ARBA00022617"/>
    </source>
</evidence>
<evidence type="ECO:0000256" key="3">
    <source>
        <dbReference type="ARBA" id="ARBA00023004"/>
    </source>
</evidence>
<keyword evidence="7" id="KW-1185">Reference proteome</keyword>
<name>A0A251WYP2_9RHOB</name>
<sequence>MRATIVLATLALAACVEQKPVDGAALFAENCASCHGADAKGDAEMAAALGKSIPDLTKIAARNGGVFDHDAVMSTIDGLHRGDDNPMPEFGDGDLGETIMVGRTPIPAELFALANYLHSIQE</sequence>
<dbReference type="GO" id="GO:0020037">
    <property type="term" value="F:heme binding"/>
    <property type="evidence" value="ECO:0007669"/>
    <property type="project" value="InterPro"/>
</dbReference>
<evidence type="ECO:0000256" key="2">
    <source>
        <dbReference type="ARBA" id="ARBA00022723"/>
    </source>
</evidence>
<accession>A0A251WYP2</accession>
<evidence type="ECO:0000313" key="6">
    <source>
        <dbReference type="EMBL" id="OUD09255.1"/>
    </source>
</evidence>
<dbReference type="Pfam" id="PF00034">
    <property type="entry name" value="Cytochrom_C"/>
    <property type="match status" value="1"/>
</dbReference>
<dbReference type="InterPro" id="IPR009056">
    <property type="entry name" value="Cyt_c-like_dom"/>
</dbReference>
<dbReference type="PROSITE" id="PS51257">
    <property type="entry name" value="PROKAR_LIPOPROTEIN"/>
    <property type="match status" value="1"/>
</dbReference>
<evidence type="ECO:0000259" key="5">
    <source>
        <dbReference type="PROSITE" id="PS51007"/>
    </source>
</evidence>
<dbReference type="AlphaFoldDB" id="A0A251WYP2"/>
<evidence type="ECO:0000256" key="4">
    <source>
        <dbReference type="PROSITE-ProRule" id="PRU00433"/>
    </source>
</evidence>
<evidence type="ECO:0000313" key="7">
    <source>
        <dbReference type="Proteomes" id="UP000194664"/>
    </source>
</evidence>
<feature type="domain" description="Cytochrome c" evidence="5">
    <location>
        <begin position="18"/>
        <end position="121"/>
    </location>
</feature>
<organism evidence="6 7">
    <name type="scientific">Marivivens niveibacter</name>
    <dbReference type="NCBI Taxonomy" id="1930667"/>
    <lineage>
        <taxon>Bacteria</taxon>
        <taxon>Pseudomonadati</taxon>
        <taxon>Pseudomonadota</taxon>
        <taxon>Alphaproteobacteria</taxon>
        <taxon>Rhodobacterales</taxon>
        <taxon>Paracoccaceae</taxon>
        <taxon>Marivivens group</taxon>
        <taxon>Marivivens</taxon>
    </lineage>
</organism>
<dbReference type="GO" id="GO:0046872">
    <property type="term" value="F:metal ion binding"/>
    <property type="evidence" value="ECO:0007669"/>
    <property type="project" value="UniProtKB-KW"/>
</dbReference>